<dbReference type="CDD" id="cd07067">
    <property type="entry name" value="HP_PGM_like"/>
    <property type="match status" value="1"/>
</dbReference>
<dbReference type="GO" id="GO:0005737">
    <property type="term" value="C:cytoplasm"/>
    <property type="evidence" value="ECO:0007669"/>
    <property type="project" value="TreeGrafter"/>
</dbReference>
<proteinExistence type="predicted"/>
<dbReference type="InterPro" id="IPR029033">
    <property type="entry name" value="His_PPase_superfam"/>
</dbReference>
<dbReference type="InterPro" id="IPR050275">
    <property type="entry name" value="PGM_Phosphatase"/>
</dbReference>
<dbReference type="Proteomes" id="UP000183376">
    <property type="component" value="Chromosome I"/>
</dbReference>
<dbReference type="InterPro" id="IPR013078">
    <property type="entry name" value="His_Pase_superF_clade-1"/>
</dbReference>
<dbReference type="Gene3D" id="3.40.50.1240">
    <property type="entry name" value="Phosphoglycerate mutase-like"/>
    <property type="match status" value="1"/>
</dbReference>
<dbReference type="AlphaFoldDB" id="A0A1G9UR12"/>
<reference evidence="3 4" key="1">
    <citation type="submission" date="2016-10" db="EMBL/GenBank/DDBJ databases">
        <authorList>
            <person name="de Groot N.N."/>
        </authorList>
    </citation>
    <scope>NUCLEOTIDE SEQUENCE [LARGE SCALE GENOMIC DNA]</scope>
    <source>
        <strain evidence="3 4">DSM 44149</strain>
    </source>
</reference>
<dbReference type="STRING" id="211114.SAMN04489726_2544"/>
<dbReference type="SMART" id="SM00855">
    <property type="entry name" value="PGAM"/>
    <property type="match status" value="1"/>
</dbReference>
<feature type="active site" description="Proton donor/acceptor" evidence="1">
    <location>
        <position position="89"/>
    </location>
</feature>
<protein>
    <submittedName>
        <fullName evidence="3">Probable phosphoglycerate mutase</fullName>
    </submittedName>
</protein>
<feature type="binding site" evidence="2">
    <location>
        <position position="65"/>
    </location>
    <ligand>
        <name>substrate</name>
    </ligand>
</feature>
<gene>
    <name evidence="3" type="ORF">SAMN04489726_2544</name>
</gene>
<keyword evidence="4" id="KW-1185">Reference proteome</keyword>
<dbReference type="eggNOG" id="COG0406">
    <property type="taxonomic scope" value="Bacteria"/>
</dbReference>
<dbReference type="Pfam" id="PF00300">
    <property type="entry name" value="His_Phos_1"/>
    <property type="match status" value="1"/>
</dbReference>
<dbReference type="GO" id="GO:0016791">
    <property type="term" value="F:phosphatase activity"/>
    <property type="evidence" value="ECO:0007669"/>
    <property type="project" value="TreeGrafter"/>
</dbReference>
<sequence length="209" mass="22109">MTELACSMTEITVVRHGETVWHKENRYAGRSDVALTERGERQAAALADWAESAGLTAVHCSSLSRAMITAAAVGDRIGLTPVVDPRLLELDFGECDGLTAAEMPADVRARFEADPVANHLPGGEHPADAAKRFLAGLDDAVAAHPGGRVLVVAHSTALRLALCEVLGIPLSRYRTVFPAIANCRGARLRVHNGQFSLLSLNEPLVGASG</sequence>
<accession>A0A1G9UR12</accession>
<dbReference type="EMBL" id="LT629701">
    <property type="protein sequence ID" value="SDM61975.1"/>
    <property type="molecule type" value="Genomic_DNA"/>
</dbReference>
<evidence type="ECO:0000313" key="4">
    <source>
        <dbReference type="Proteomes" id="UP000183376"/>
    </source>
</evidence>
<name>A0A1G9UR12_ALLAB</name>
<organism evidence="3 4">
    <name type="scientific">Allokutzneria albata</name>
    <name type="common">Kibdelosporangium albatum</name>
    <dbReference type="NCBI Taxonomy" id="211114"/>
    <lineage>
        <taxon>Bacteria</taxon>
        <taxon>Bacillati</taxon>
        <taxon>Actinomycetota</taxon>
        <taxon>Actinomycetes</taxon>
        <taxon>Pseudonocardiales</taxon>
        <taxon>Pseudonocardiaceae</taxon>
        <taxon>Allokutzneria</taxon>
    </lineage>
</organism>
<dbReference type="SUPFAM" id="SSF53254">
    <property type="entry name" value="Phosphoglycerate mutase-like"/>
    <property type="match status" value="1"/>
</dbReference>
<evidence type="ECO:0000256" key="2">
    <source>
        <dbReference type="PIRSR" id="PIRSR613078-2"/>
    </source>
</evidence>
<evidence type="ECO:0000313" key="3">
    <source>
        <dbReference type="EMBL" id="SDM61975.1"/>
    </source>
</evidence>
<dbReference type="PANTHER" id="PTHR48100">
    <property type="entry name" value="BROAD-SPECIFICITY PHOSPHATASE YOR283W-RELATED"/>
    <property type="match status" value="1"/>
</dbReference>
<dbReference type="PANTHER" id="PTHR48100:SF1">
    <property type="entry name" value="HISTIDINE PHOSPHATASE FAMILY PROTEIN-RELATED"/>
    <property type="match status" value="1"/>
</dbReference>
<evidence type="ECO:0000256" key="1">
    <source>
        <dbReference type="PIRSR" id="PIRSR613078-1"/>
    </source>
</evidence>
<feature type="active site" description="Tele-phosphohistidine intermediate" evidence="1">
    <location>
        <position position="16"/>
    </location>
</feature>